<dbReference type="PANTHER" id="PTHR30363">
    <property type="entry name" value="HTH-TYPE TRANSCRIPTIONAL REGULATOR SRLR-RELATED"/>
    <property type="match status" value="1"/>
</dbReference>
<evidence type="ECO:0000256" key="1">
    <source>
        <dbReference type="ARBA" id="ARBA00023015"/>
    </source>
</evidence>
<dbReference type="InterPro" id="IPR050313">
    <property type="entry name" value="Carb_Metab_HTH_regulators"/>
</dbReference>
<dbReference type="EMBL" id="JAKXMK010000009">
    <property type="protein sequence ID" value="MCH6166403.1"/>
    <property type="molecule type" value="Genomic_DNA"/>
</dbReference>
<dbReference type="InterPro" id="IPR036390">
    <property type="entry name" value="WH_DNA-bd_sf"/>
</dbReference>
<comment type="caution">
    <text evidence="5">The sequence shown here is derived from an EMBL/GenBank/DDBJ whole genome shotgun (WGS) entry which is preliminary data.</text>
</comment>
<gene>
    <name evidence="5" type="ORF">MMF94_11970</name>
</gene>
<dbReference type="PROSITE" id="PS00894">
    <property type="entry name" value="HTH_DEOR_1"/>
    <property type="match status" value="1"/>
</dbReference>
<dbReference type="SMART" id="SM00420">
    <property type="entry name" value="HTH_DEOR"/>
    <property type="match status" value="1"/>
</dbReference>
<dbReference type="Pfam" id="PF08220">
    <property type="entry name" value="HTH_DeoR"/>
    <property type="match status" value="1"/>
</dbReference>
<keyword evidence="6" id="KW-1185">Reference proteome</keyword>
<evidence type="ECO:0000313" key="5">
    <source>
        <dbReference type="EMBL" id="MCH6166403.1"/>
    </source>
</evidence>
<proteinExistence type="predicted"/>
<dbReference type="SUPFAM" id="SSF46785">
    <property type="entry name" value="Winged helix' DNA-binding domain"/>
    <property type="match status" value="1"/>
</dbReference>
<dbReference type="InterPro" id="IPR018356">
    <property type="entry name" value="Tscrpt_reg_HTH_DeoR_CS"/>
</dbReference>
<reference evidence="5 6" key="1">
    <citation type="submission" date="2022-03" db="EMBL/GenBank/DDBJ databases">
        <title>Pseudonocardia alaer sp. nov., a novel actinomycete isolated from reed forest soil.</title>
        <authorList>
            <person name="Wang L."/>
        </authorList>
    </citation>
    <scope>NUCLEOTIDE SEQUENCE [LARGE SCALE GENOMIC DNA]</scope>
    <source>
        <strain evidence="5 6">Y-16303</strain>
    </source>
</reference>
<evidence type="ECO:0000313" key="6">
    <source>
        <dbReference type="Proteomes" id="UP001299970"/>
    </source>
</evidence>
<dbReference type="InterPro" id="IPR001034">
    <property type="entry name" value="DeoR_HTH"/>
</dbReference>
<dbReference type="SUPFAM" id="SSF100950">
    <property type="entry name" value="NagB/RpiA/CoA transferase-like"/>
    <property type="match status" value="1"/>
</dbReference>
<dbReference type="GO" id="GO:0003677">
    <property type="term" value="F:DNA binding"/>
    <property type="evidence" value="ECO:0007669"/>
    <property type="project" value="UniProtKB-KW"/>
</dbReference>
<protein>
    <submittedName>
        <fullName evidence="5">DeoR/GlpR family DNA-binding transcription regulator</fullName>
    </submittedName>
</protein>
<dbReference type="Proteomes" id="UP001299970">
    <property type="component" value="Unassembled WGS sequence"/>
</dbReference>
<keyword evidence="1" id="KW-0805">Transcription regulation</keyword>
<dbReference type="RefSeq" id="WP_241036434.1">
    <property type="nucleotide sequence ID" value="NZ_BAAAJF010000002.1"/>
</dbReference>
<organism evidence="5 6">
    <name type="scientific">Pseudonocardia alaniniphila</name>
    <dbReference type="NCBI Taxonomy" id="75291"/>
    <lineage>
        <taxon>Bacteria</taxon>
        <taxon>Bacillati</taxon>
        <taxon>Actinomycetota</taxon>
        <taxon>Actinomycetes</taxon>
        <taxon>Pseudonocardiales</taxon>
        <taxon>Pseudonocardiaceae</taxon>
        <taxon>Pseudonocardia</taxon>
    </lineage>
</organism>
<dbReference type="InterPro" id="IPR037171">
    <property type="entry name" value="NagB/RpiA_transferase-like"/>
</dbReference>
<evidence type="ECO:0000256" key="2">
    <source>
        <dbReference type="ARBA" id="ARBA00023125"/>
    </source>
</evidence>
<dbReference type="InterPro" id="IPR014036">
    <property type="entry name" value="DeoR-like_C"/>
</dbReference>
<dbReference type="PROSITE" id="PS51000">
    <property type="entry name" value="HTH_DEOR_2"/>
    <property type="match status" value="1"/>
</dbReference>
<dbReference type="SMART" id="SM01134">
    <property type="entry name" value="DeoRC"/>
    <property type="match status" value="1"/>
</dbReference>
<keyword evidence="3" id="KW-0804">Transcription</keyword>
<sequence length="282" mass="30652">MIEKDTNLIPDQRREKLMRLLRRDTVLSVAQLTELLGVSHMTVRRDIVVLEREGRAYSVPGGVRHASSMREEPTFATKAGTERPEKVAIAQRAESLLHDDMTIYLDAGTTTGALTPAIRERRGITVITNDCVIVDDLTGSTNVDVIHVGGRLDHTNRSTVGRLAAQTLRQLNTDLAFISTSSWDLSRGVTTPAEAKVEVKLAALDGASESVLLATSTKFGTFGMYDVVPLRRFDRIITDDRLQAAAADGIRDLGVELDLAHPATTEDAPGIAVARAGESLRL</sequence>
<name>A0ABS9TDD1_9PSEU</name>
<dbReference type="Gene3D" id="1.10.10.10">
    <property type="entry name" value="Winged helix-like DNA-binding domain superfamily/Winged helix DNA-binding domain"/>
    <property type="match status" value="1"/>
</dbReference>
<feature type="domain" description="HTH deoR-type" evidence="4">
    <location>
        <begin position="10"/>
        <end position="65"/>
    </location>
</feature>
<dbReference type="PANTHER" id="PTHR30363:SF58">
    <property type="entry name" value="REGULATORY PROTEIN, DEOR FAMILY"/>
    <property type="match status" value="1"/>
</dbReference>
<evidence type="ECO:0000259" key="4">
    <source>
        <dbReference type="PROSITE" id="PS51000"/>
    </source>
</evidence>
<keyword evidence="2 5" id="KW-0238">DNA-binding</keyword>
<evidence type="ECO:0000256" key="3">
    <source>
        <dbReference type="ARBA" id="ARBA00023163"/>
    </source>
</evidence>
<accession>A0ABS9TDD1</accession>
<dbReference type="Pfam" id="PF00455">
    <property type="entry name" value="DeoRC"/>
    <property type="match status" value="1"/>
</dbReference>
<dbReference type="InterPro" id="IPR036388">
    <property type="entry name" value="WH-like_DNA-bd_sf"/>
</dbReference>